<feature type="domain" description="E3 ubiquitin-protein ligase UBR4 N-terminal" evidence="1">
    <location>
        <begin position="5"/>
        <end position="158"/>
    </location>
</feature>
<evidence type="ECO:0000259" key="1">
    <source>
        <dbReference type="Pfam" id="PF19423"/>
    </source>
</evidence>
<dbReference type="EMBL" id="GETE01000796">
    <property type="protein sequence ID" value="JAT78923.1"/>
    <property type="molecule type" value="Transcribed_RNA"/>
</dbReference>
<dbReference type="Pfam" id="PF19423">
    <property type="entry name" value="E3_UBR4_N"/>
    <property type="match status" value="1"/>
</dbReference>
<protein>
    <submittedName>
        <fullName evidence="2">E3 ubiquitin protein ligase ubr4</fullName>
    </submittedName>
</protein>
<name>A0A1D2AIV4_ORNBR</name>
<evidence type="ECO:0000313" key="2">
    <source>
        <dbReference type="EMBL" id="JAT78923.1"/>
    </source>
</evidence>
<sequence>TVTATTVVSLLPPQLESILDAWTAITVNACTWRTDFANDNLPSESFIASVQGSHFAPLSSNATFSINSSLKRILQCIVRFARDVFLWSSEDEFTTDLVSTMLPLLLDATTEYLADFVTLALEGSIGSPDTEEFSQHIYEEMLKHAYDLLIGYSKQESG</sequence>
<proteinExistence type="predicted"/>
<feature type="non-terminal residue" evidence="2">
    <location>
        <position position="158"/>
    </location>
</feature>
<dbReference type="AlphaFoldDB" id="A0A1D2AIV4"/>
<feature type="non-terminal residue" evidence="2">
    <location>
        <position position="1"/>
    </location>
</feature>
<dbReference type="InterPro" id="IPR045841">
    <property type="entry name" value="E3_UBR4_N"/>
</dbReference>
<reference evidence="2" key="1">
    <citation type="submission" date="2016-07" db="EMBL/GenBank/DDBJ databases">
        <title>Salivary Glands transcriptome analysis on engorged females of Ornithodoros brasiliensis (Acari:Argasidae).</title>
        <authorList>
            <person name="Simons S.M."/>
            <person name="Carvalho E."/>
            <person name="Junqueira-de-Azevedo I."/>
            <person name="Ho P.L."/>
            <person name="Giovanni D."/>
            <person name="Mendonca R."/>
            <person name="Onofrio V."/>
            <person name="Landulfo G."/>
            <person name="Ramirez D."/>
            <person name="Barros-Battesti D."/>
        </authorList>
    </citation>
    <scope>NUCLEOTIDE SEQUENCE</scope>
    <source>
        <strain evidence="2">Female</strain>
        <tissue evidence="2">Salivary gland</tissue>
    </source>
</reference>
<organism evidence="2">
    <name type="scientific">Ornithodoros brasiliensis</name>
    <name type="common">Mouro tick</name>
    <dbReference type="NCBI Taxonomy" id="888526"/>
    <lineage>
        <taxon>Eukaryota</taxon>
        <taxon>Metazoa</taxon>
        <taxon>Ecdysozoa</taxon>
        <taxon>Arthropoda</taxon>
        <taxon>Chelicerata</taxon>
        <taxon>Arachnida</taxon>
        <taxon>Acari</taxon>
        <taxon>Parasitiformes</taxon>
        <taxon>Ixodida</taxon>
        <taxon>Ixodoidea</taxon>
        <taxon>Argasidae</taxon>
        <taxon>Ornithodorinae</taxon>
        <taxon>Ornithodoros</taxon>
    </lineage>
</organism>
<accession>A0A1D2AIV4</accession>